<keyword evidence="5 10" id="KW-0548">Nucleotidyltransferase</keyword>
<feature type="binding site" evidence="10">
    <location>
        <begin position="341"/>
        <end position="344"/>
    </location>
    <ligand>
        <name>4-CDP-2-C-methyl-D-erythritol 2-phosphate</name>
        <dbReference type="ChEBI" id="CHEBI:57919"/>
    </ligand>
</feature>
<feature type="site" description="Transition state stabilizer" evidence="10">
    <location>
        <position position="342"/>
    </location>
</feature>
<comment type="cofactor">
    <cofactor evidence="2 10">
        <name>a divalent metal cation</name>
        <dbReference type="ChEBI" id="CHEBI:60240"/>
    </cofactor>
</comment>
<comment type="pathway">
    <text evidence="3 10">Isoprenoid biosynthesis; isopentenyl diphosphate biosynthesis via DXP pathway; isopentenyl diphosphate from 1-deoxy-D-xylulose 5-phosphate: step 4/6.</text>
</comment>
<feature type="binding site" evidence="10">
    <location>
        <position position="219"/>
    </location>
    <ligand>
        <name>a divalent metal cation</name>
        <dbReference type="ChEBI" id="CHEBI:60240"/>
    </ligand>
</feature>
<feature type="site" description="Positions MEP for the nucleophilic attack" evidence="10">
    <location>
        <position position="191"/>
    </location>
</feature>
<comment type="pathway">
    <text evidence="10">Isoprenoid biosynthesis; isopentenyl diphosphate biosynthesis via DXP pathway; isopentenyl diphosphate from 1-deoxy-D-xylulose 5-phosphate: step 2/6.</text>
</comment>
<feature type="domain" description="2-C-methyl-D-erythritol 2,4-cyclodiphosphate synthase" evidence="11">
    <location>
        <begin position="212"/>
        <end position="363"/>
    </location>
</feature>
<evidence type="ECO:0000256" key="2">
    <source>
        <dbReference type="ARBA" id="ARBA00001968"/>
    </source>
</evidence>
<evidence type="ECO:0000256" key="7">
    <source>
        <dbReference type="ARBA" id="ARBA00023229"/>
    </source>
</evidence>
<dbReference type="InterPro" id="IPR029044">
    <property type="entry name" value="Nucleotide-diphossugar_trans"/>
</dbReference>
<feature type="binding site" evidence="10">
    <location>
        <position position="251"/>
    </location>
    <ligand>
        <name>a divalent metal cation</name>
        <dbReference type="ChEBI" id="CHEBI:60240"/>
    </ligand>
</feature>
<dbReference type="eggNOG" id="COG1211">
    <property type="taxonomic scope" value="Bacteria"/>
</dbReference>
<feature type="binding site" evidence="10">
    <location>
        <position position="351"/>
    </location>
    <ligand>
        <name>4-CDP-2-C-methyl-D-erythritol 2-phosphate</name>
        <dbReference type="ChEBI" id="CHEBI:57919"/>
    </ligand>
</feature>
<dbReference type="InterPro" id="IPR026596">
    <property type="entry name" value="IspD/F"/>
</dbReference>
<evidence type="ECO:0000256" key="8">
    <source>
        <dbReference type="ARBA" id="ARBA00023239"/>
    </source>
</evidence>
<comment type="catalytic activity">
    <reaction evidence="10">
        <text>2-C-methyl-D-erythritol 4-phosphate + CTP + H(+) = 4-CDP-2-C-methyl-D-erythritol + diphosphate</text>
        <dbReference type="Rhea" id="RHEA:13429"/>
        <dbReference type="ChEBI" id="CHEBI:15378"/>
        <dbReference type="ChEBI" id="CHEBI:33019"/>
        <dbReference type="ChEBI" id="CHEBI:37563"/>
        <dbReference type="ChEBI" id="CHEBI:57823"/>
        <dbReference type="ChEBI" id="CHEBI:58262"/>
        <dbReference type="EC" id="2.7.7.60"/>
    </reaction>
</comment>
<keyword evidence="8 10" id="KW-0456">Lyase</keyword>
<feature type="site" description="Positions MEP for the nucleophilic attack" evidence="10">
    <location>
        <position position="139"/>
    </location>
</feature>
<comment type="caution">
    <text evidence="10">Lacks conserved residue(s) required for the propagation of feature annotation.</text>
</comment>
<feature type="binding site" evidence="10">
    <location>
        <position position="348"/>
    </location>
    <ligand>
        <name>4-CDP-2-C-methyl-D-erythritol 2-phosphate</name>
        <dbReference type="ChEBI" id="CHEBI:57919"/>
    </ligand>
</feature>
<dbReference type="PANTHER" id="PTHR43181">
    <property type="entry name" value="2-C-METHYL-D-ERYTHRITOL 2,4-CYCLODIPHOSPHATE SYNTHASE, CHLOROPLASTIC"/>
    <property type="match status" value="1"/>
</dbReference>
<evidence type="ECO:0000256" key="3">
    <source>
        <dbReference type="ARBA" id="ARBA00004709"/>
    </source>
</evidence>
<dbReference type="EC" id="2.7.7.60" evidence="10"/>
<dbReference type="GO" id="GO:0019288">
    <property type="term" value="P:isopentenyl diphosphate biosynthetic process, methylerythritol 4-phosphate pathway"/>
    <property type="evidence" value="ECO:0007669"/>
    <property type="project" value="UniProtKB-UniRule"/>
</dbReference>
<feature type="site" description="Transition state stabilizer" evidence="10">
    <location>
        <position position="243"/>
    </location>
</feature>
<feature type="binding site" evidence="10">
    <location>
        <begin position="265"/>
        <end position="267"/>
    </location>
    <ligand>
        <name>4-CDP-2-C-methyl-D-erythritol 2-phosphate</name>
        <dbReference type="ChEBI" id="CHEBI:57919"/>
    </ligand>
</feature>
<dbReference type="eggNOG" id="COG0245">
    <property type="taxonomic scope" value="Bacteria"/>
</dbReference>
<dbReference type="EC" id="4.6.1.12" evidence="10"/>
<comment type="catalytic activity">
    <reaction evidence="1 10">
        <text>4-CDP-2-C-methyl-D-erythritol 2-phosphate = 2-C-methyl-D-erythritol 2,4-cyclic diphosphate + CMP</text>
        <dbReference type="Rhea" id="RHEA:23864"/>
        <dbReference type="ChEBI" id="CHEBI:57919"/>
        <dbReference type="ChEBI" id="CHEBI:58483"/>
        <dbReference type="ChEBI" id="CHEBI:60377"/>
        <dbReference type="EC" id="4.6.1.12"/>
    </reaction>
</comment>
<evidence type="ECO:0000313" key="12">
    <source>
        <dbReference type="EMBL" id="AII14334.1"/>
    </source>
</evidence>
<dbReference type="InterPro" id="IPR036571">
    <property type="entry name" value="MECDP_synthase_sf"/>
</dbReference>
<dbReference type="GO" id="GO:0016114">
    <property type="term" value="P:terpenoid biosynthetic process"/>
    <property type="evidence" value="ECO:0007669"/>
    <property type="project" value="InterPro"/>
</dbReference>
<dbReference type="CDD" id="cd00554">
    <property type="entry name" value="MECDP_synthase"/>
    <property type="match status" value="1"/>
</dbReference>
<dbReference type="InterPro" id="IPR003526">
    <property type="entry name" value="MECDP_synthase"/>
</dbReference>
<evidence type="ECO:0000256" key="5">
    <source>
        <dbReference type="ARBA" id="ARBA00022695"/>
    </source>
</evidence>
<dbReference type="InterPro" id="IPR001228">
    <property type="entry name" value="IspD"/>
</dbReference>
<comment type="similarity">
    <text evidence="10">In the C-terminal section; belongs to the IspF family.</text>
</comment>
<dbReference type="HAMAP" id="MF_00107">
    <property type="entry name" value="IspF"/>
    <property type="match status" value="1"/>
</dbReference>
<dbReference type="InterPro" id="IPR020555">
    <property type="entry name" value="MECDP_synthase_CS"/>
</dbReference>
<gene>
    <name evidence="10 12" type="primary">ispDF</name>
    <name evidence="12" type="ORF">CIG1485E_0468</name>
</gene>
<dbReference type="NCBIfam" id="NF006899">
    <property type="entry name" value="PRK09382.1"/>
    <property type="match status" value="1"/>
</dbReference>
<dbReference type="GO" id="GO:0008685">
    <property type="term" value="F:2-C-methyl-D-erythritol 2,4-cyclodiphosphate synthase activity"/>
    <property type="evidence" value="ECO:0007669"/>
    <property type="project" value="UniProtKB-UniRule"/>
</dbReference>
<dbReference type="OrthoDB" id="9804336at2"/>
<dbReference type="HAMAP" id="MF_01520">
    <property type="entry name" value="IspDF"/>
    <property type="match status" value="1"/>
</dbReference>
<feature type="site" description="Transition state stabilizer" evidence="10">
    <location>
        <position position="16"/>
    </location>
</feature>
<dbReference type="InterPro" id="IPR034683">
    <property type="entry name" value="IspD/TarI"/>
</dbReference>
<dbReference type="STRING" id="1244531.CIG2463D_0469"/>
<evidence type="ECO:0000259" key="11">
    <source>
        <dbReference type="Pfam" id="PF02542"/>
    </source>
</evidence>
<dbReference type="PROSITE" id="PS01350">
    <property type="entry name" value="ISPF"/>
    <property type="match status" value="1"/>
</dbReference>
<dbReference type="GO" id="GO:0050518">
    <property type="term" value="F:2-C-methyl-D-erythritol 4-phosphate cytidylyltransferase activity"/>
    <property type="evidence" value="ECO:0007669"/>
    <property type="project" value="UniProtKB-UniRule"/>
</dbReference>
<dbReference type="EMBL" id="CP009043">
    <property type="protein sequence ID" value="AII14334.1"/>
    <property type="molecule type" value="Genomic_DNA"/>
</dbReference>
<feature type="region of interest" description="2-C-methyl-D-erythritol 2,4-cyclodiphosphate synthase" evidence="10">
    <location>
        <begin position="211"/>
        <end position="372"/>
    </location>
</feature>
<evidence type="ECO:0000256" key="10">
    <source>
        <dbReference type="HAMAP-Rule" id="MF_01520"/>
    </source>
</evidence>
<name>A0A076FEU5_9BACT</name>
<dbReference type="KEGG" id="caj:CIG1485E_0468"/>
<reference evidence="13" key="1">
    <citation type="journal article" date="2014" name="Genome Announc.">
        <title>Complete Genome Sequence of Campylobacter iguaniorum Strain 1485ET, Isolated from a Bearded Dragon (Pogona vitticeps).</title>
        <authorList>
            <person name="Gilbert M.J."/>
            <person name="Miller W.G."/>
            <person name="Yee E."/>
            <person name="Kik M."/>
            <person name="Wagenaar J.A."/>
            <person name="Duim B."/>
        </authorList>
    </citation>
    <scope>NUCLEOTIDE SEQUENCE [LARGE SCALE GENOMIC DNA]</scope>
    <source>
        <strain evidence="13">1485E</strain>
    </source>
</reference>
<keyword evidence="4 10" id="KW-0808">Transferase</keyword>
<dbReference type="Pfam" id="PF01128">
    <property type="entry name" value="IspD"/>
    <property type="match status" value="1"/>
</dbReference>
<keyword evidence="9 10" id="KW-0511">Multifunctional enzyme</keyword>
<evidence type="ECO:0000313" key="13">
    <source>
        <dbReference type="Proteomes" id="UP000028486"/>
    </source>
</evidence>
<sequence length="372" mass="41414">MLDVTLIMLGAGDSTRFGLPTKKQWLHIENDPLWLYATKNLSSNYNFKDVIVVSKESDYMSKFSNHFKFIEGGNTRQESLKNALAHVNSEFVMVSDIARPNVPKELVAKLFESANNADCVVPALKVCDTTLFQNDYINRDDIKLIQTPQLSRTSKLREALQTDELFGDDSSAIAAVGGKVWYVQGDERAKKLTYKDDLKHLNLLPPSNEVFCGNGFDVHKFKDGDFVVLCGVKVPYSKAFLAHSDGDVALHALCDAMLGAAGLGDIGELYPDNDPRFKDIDSKLLLNDTLKRINEVGFKLINVDITILAEAPKINPHKELMRKTVADILKLGQNKVNIKATTTEKLGFVGRSEGIATIATANLRYFNWQEVL</sequence>
<dbReference type="Gene3D" id="3.90.550.10">
    <property type="entry name" value="Spore Coat Polysaccharide Biosynthesis Protein SpsA, Chain A"/>
    <property type="match status" value="1"/>
</dbReference>
<feature type="binding site" evidence="10">
    <location>
        <position position="217"/>
    </location>
    <ligand>
        <name>a divalent metal cation</name>
        <dbReference type="ChEBI" id="CHEBI:60240"/>
    </ligand>
</feature>
<protein>
    <recommendedName>
        <fullName evidence="10">Bifunctional enzyme IspD/IspF</fullName>
    </recommendedName>
    <domain>
        <recommendedName>
            <fullName evidence="10">2-C-methyl-D-erythritol 4-phosphate cytidylyltransferase</fullName>
            <ecNumber evidence="10">2.7.7.60</ecNumber>
        </recommendedName>
        <alternativeName>
            <fullName evidence="10">4-diphosphocytidyl-2C-methyl-D-erythritol synthase</fullName>
        </alternativeName>
        <alternativeName>
            <fullName evidence="10">MEP cytidylyltransferase</fullName>
            <shortName evidence="10">MCT</shortName>
        </alternativeName>
    </domain>
    <domain>
        <recommendedName>
            <fullName evidence="10">2-C-methyl-D-erythritol 2,4-cyclodiphosphate synthase</fullName>
            <shortName evidence="10">MECDP-synthase</shortName>
            <shortName evidence="10">MECPP-synthase</shortName>
            <shortName evidence="10">MECPS</shortName>
            <ecNumber evidence="10">4.6.1.12</ecNumber>
        </recommendedName>
    </domain>
</protein>
<dbReference type="AlphaFoldDB" id="A0A076FEU5"/>
<feature type="binding site" evidence="10">
    <location>
        <begin position="217"/>
        <end position="219"/>
    </location>
    <ligand>
        <name>4-CDP-2-C-methyl-D-erythritol 2-phosphate</name>
        <dbReference type="ChEBI" id="CHEBI:57919"/>
    </ligand>
</feature>
<feature type="binding site" evidence="10">
    <location>
        <begin position="243"/>
        <end position="244"/>
    </location>
    <ligand>
        <name>4-CDP-2-C-methyl-D-erythritol 2-phosphate</name>
        <dbReference type="ChEBI" id="CHEBI:57919"/>
    </ligand>
</feature>
<dbReference type="SUPFAM" id="SSF53448">
    <property type="entry name" value="Nucleotide-diphospho-sugar transferases"/>
    <property type="match status" value="1"/>
</dbReference>
<accession>A0A076FEU5</accession>
<dbReference type="Gene3D" id="3.30.1330.50">
    <property type="entry name" value="2-C-methyl-D-erythritol 2,4-cyclodiphosphate synthase"/>
    <property type="match status" value="1"/>
</dbReference>
<dbReference type="NCBIfam" id="TIGR00151">
    <property type="entry name" value="ispF"/>
    <property type="match status" value="1"/>
</dbReference>
<organism evidence="12 13">
    <name type="scientific">Campylobacter iguaniorum</name>
    <dbReference type="NCBI Taxonomy" id="1244531"/>
    <lineage>
        <taxon>Bacteria</taxon>
        <taxon>Pseudomonadati</taxon>
        <taxon>Campylobacterota</taxon>
        <taxon>Epsilonproteobacteria</taxon>
        <taxon>Campylobacterales</taxon>
        <taxon>Campylobacteraceae</taxon>
        <taxon>Campylobacter</taxon>
    </lineage>
</organism>
<proteinExistence type="inferred from homology"/>
<evidence type="ECO:0000256" key="9">
    <source>
        <dbReference type="ARBA" id="ARBA00023268"/>
    </source>
</evidence>
<dbReference type="SUPFAM" id="SSF69765">
    <property type="entry name" value="IpsF-like"/>
    <property type="match status" value="1"/>
</dbReference>
<dbReference type="NCBIfam" id="TIGR00453">
    <property type="entry name" value="ispD"/>
    <property type="match status" value="1"/>
</dbReference>
<dbReference type="HOGENOM" id="CLU_042800_2_6_7"/>
<feature type="binding site" evidence="10">
    <location>
        <begin position="270"/>
        <end position="274"/>
    </location>
    <ligand>
        <name>4-CDP-2-C-methyl-D-erythritol 2-phosphate</name>
        <dbReference type="ChEBI" id="CHEBI:57919"/>
    </ligand>
</feature>
<evidence type="ECO:0000256" key="6">
    <source>
        <dbReference type="ARBA" id="ARBA00022723"/>
    </source>
</evidence>
<evidence type="ECO:0000256" key="1">
    <source>
        <dbReference type="ARBA" id="ARBA00000200"/>
    </source>
</evidence>
<dbReference type="Proteomes" id="UP000028486">
    <property type="component" value="Chromosome"/>
</dbReference>
<keyword evidence="13" id="KW-1185">Reference proteome</keyword>
<dbReference type="Pfam" id="PF02542">
    <property type="entry name" value="YgbB"/>
    <property type="match status" value="1"/>
</dbReference>
<dbReference type="GO" id="GO:0046872">
    <property type="term" value="F:metal ion binding"/>
    <property type="evidence" value="ECO:0007669"/>
    <property type="project" value="UniProtKB-KW"/>
</dbReference>
<dbReference type="UniPathway" id="UPA00056">
    <property type="reaction ID" value="UER00093"/>
</dbReference>
<comment type="similarity">
    <text evidence="10">In the N-terminal section; belongs to the IspD/TarI cytidylyltransferase family. IspD subfamily.</text>
</comment>
<keyword evidence="6 10" id="KW-0479">Metal-binding</keyword>
<keyword evidence="7 10" id="KW-0414">Isoprene biosynthesis</keyword>
<feature type="site" description="Transition state stabilizer" evidence="10">
    <location>
        <position position="23"/>
    </location>
</feature>
<dbReference type="PANTHER" id="PTHR43181:SF1">
    <property type="entry name" value="2-C-METHYL-D-ERYTHRITOL 2,4-CYCLODIPHOSPHATE SYNTHASE, CHLOROPLASTIC"/>
    <property type="match status" value="1"/>
</dbReference>
<comment type="function">
    <text evidence="10">Bifunctional enzyme that catalyzes the formation of 4-diphosphocytidyl-2-C-methyl-D-erythritol from CTP and 2-C-methyl-D-erythritol 4-phosphate (MEP) (IspD), and catalyzes the conversion of 4-diphosphocytidyl-2-C-methyl-D-erythritol 2-phosphate (CDP-ME2P) to 2-C-methyl-D-erythritol 2,4-cyclodiphosphate (ME-CPP) with a corresponding release of cytidine 5-monophosphate (CMP) (IspF).</text>
</comment>
<dbReference type="RefSeq" id="WP_038453304.1">
    <property type="nucleotide sequence ID" value="NZ_CP009043.1"/>
</dbReference>
<dbReference type="CDD" id="cd02516">
    <property type="entry name" value="CDP-ME_synthetase"/>
    <property type="match status" value="1"/>
</dbReference>
<evidence type="ECO:0000256" key="4">
    <source>
        <dbReference type="ARBA" id="ARBA00022679"/>
    </source>
</evidence>
<feature type="region of interest" description="2-C-methyl-D-erythritol 4-phosphate cytidylyltransferase" evidence="10">
    <location>
        <begin position="1"/>
        <end position="210"/>
    </location>
</feature>